<dbReference type="OrthoDB" id="5643626at2"/>
<evidence type="ECO:0000313" key="4">
    <source>
        <dbReference type="EMBL" id="RAX42995.1"/>
    </source>
</evidence>
<dbReference type="Proteomes" id="UP000251205">
    <property type="component" value="Unassembled WGS sequence"/>
</dbReference>
<dbReference type="Pfam" id="PF13505">
    <property type="entry name" value="OMP_b-brl"/>
    <property type="match status" value="1"/>
</dbReference>
<comment type="caution">
    <text evidence="4">The sequence shown here is derived from an EMBL/GenBank/DDBJ whole genome shotgun (WGS) entry which is preliminary data.</text>
</comment>
<dbReference type="SUPFAM" id="SSF56925">
    <property type="entry name" value="OMPA-like"/>
    <property type="match status" value="1"/>
</dbReference>
<name>A0A329YN84_RHITR</name>
<proteinExistence type="predicted"/>
<feature type="chain" id="PRO_5016360633" evidence="2">
    <location>
        <begin position="24"/>
        <end position="281"/>
    </location>
</feature>
<evidence type="ECO:0000256" key="2">
    <source>
        <dbReference type="SAM" id="SignalP"/>
    </source>
</evidence>
<dbReference type="AlphaFoldDB" id="A0A329YN84"/>
<protein>
    <submittedName>
        <fullName evidence="4">Porin family protein</fullName>
    </submittedName>
</protein>
<reference evidence="4 5" key="1">
    <citation type="submission" date="2018-06" db="EMBL/GenBank/DDBJ databases">
        <title>Whole Genome Sequence of an efficient microsymbiont, Rhizobium tropici.</title>
        <authorList>
            <person name="Srinivasan R."/>
            <person name="Singh H.V."/>
            <person name="Srivastava R."/>
            <person name="Kumari B."/>
            <person name="Radhakrishna A."/>
        </authorList>
    </citation>
    <scope>NUCLEOTIDE SEQUENCE [LARGE SCALE GENOMIC DNA]</scope>
    <source>
        <strain evidence="4 5">IGFRI Rhizo-19</strain>
    </source>
</reference>
<keyword evidence="1 2" id="KW-0732">Signal</keyword>
<evidence type="ECO:0000256" key="1">
    <source>
        <dbReference type="ARBA" id="ARBA00022729"/>
    </source>
</evidence>
<accession>A0A329YN84</accession>
<organism evidence="4 5">
    <name type="scientific">Rhizobium tropici</name>
    <dbReference type="NCBI Taxonomy" id="398"/>
    <lineage>
        <taxon>Bacteria</taxon>
        <taxon>Pseudomonadati</taxon>
        <taxon>Pseudomonadota</taxon>
        <taxon>Alphaproteobacteria</taxon>
        <taxon>Hyphomicrobiales</taxon>
        <taxon>Rhizobiaceae</taxon>
        <taxon>Rhizobium/Agrobacterium group</taxon>
        <taxon>Rhizobium</taxon>
    </lineage>
</organism>
<dbReference type="InterPro" id="IPR011250">
    <property type="entry name" value="OMP/PagP_B-barrel"/>
</dbReference>
<evidence type="ECO:0000259" key="3">
    <source>
        <dbReference type="Pfam" id="PF13505"/>
    </source>
</evidence>
<dbReference type="EMBL" id="QMKK01000020">
    <property type="protein sequence ID" value="RAX42995.1"/>
    <property type="molecule type" value="Genomic_DNA"/>
</dbReference>
<gene>
    <name evidence="4" type="ORF">DQ393_04300</name>
</gene>
<feature type="signal peptide" evidence="2">
    <location>
        <begin position="1"/>
        <end position="23"/>
    </location>
</feature>
<dbReference type="RefSeq" id="WP_112340559.1">
    <property type="nucleotide sequence ID" value="NZ_QMKK01000020.1"/>
</dbReference>
<dbReference type="Gene3D" id="2.40.160.20">
    <property type="match status" value="1"/>
</dbReference>
<sequence>MIRFDALALAAAMAGASAGVALAGDTPPEIKVPEVSVPEVSVKDAKGWYVRGDIGYAVNASRNDTTFHAYDPAGGDYSSSRFDSSRFGGDFSGGLGVGYQFNDLFRADVTGDFFSGDFDGRVSSNSPCSGGSAGTGCSTKAHSSFRAGSLMVNGYVDLGTLAGFTPYVGAGLGATRVSWSSVNGIGSCVDGASGCGGAASVSTRYPGDSDWRMTYALMAGVAYEVAPNIKVDLGYRFSHVAGGDMFGYSAADSVAGAGGTMGRDGALSRHEIRIGLRITTW</sequence>
<evidence type="ECO:0000313" key="5">
    <source>
        <dbReference type="Proteomes" id="UP000251205"/>
    </source>
</evidence>
<feature type="domain" description="Outer membrane protein beta-barrel" evidence="3">
    <location>
        <begin position="37"/>
        <end position="244"/>
    </location>
</feature>
<dbReference type="InterPro" id="IPR027385">
    <property type="entry name" value="Beta-barrel_OMP"/>
</dbReference>